<dbReference type="GO" id="GO:0098553">
    <property type="term" value="C:lumenal side of endoplasmic reticulum membrane"/>
    <property type="evidence" value="ECO:0007669"/>
    <property type="project" value="EnsemblFungi"/>
</dbReference>
<dbReference type="GO" id="GO:0006488">
    <property type="term" value="P:dolichol-linked oligosaccharide biosynthetic process"/>
    <property type="evidence" value="ECO:0007669"/>
    <property type="project" value="EnsemblFungi"/>
</dbReference>
<comment type="similarity">
    <text evidence="2 12">Belongs to the glycosyl hydrolase 63 family.</text>
</comment>
<dbReference type="EC" id="3.2.1.106" evidence="11 12"/>
<feature type="domain" description="Glycosyl hydrolase family 63 C-terminal" evidence="15">
    <location>
        <begin position="324"/>
        <end position="806"/>
    </location>
</feature>
<dbReference type="OMA" id="FNWYNTT"/>
<dbReference type="Pfam" id="PF16923">
    <property type="entry name" value="Glyco_hydro_63N"/>
    <property type="match status" value="1"/>
</dbReference>
<feature type="chain" id="PRO_5003442314" description="Mannosyl-oligosaccharide glucosidase" evidence="14">
    <location>
        <begin position="17"/>
        <end position="812"/>
    </location>
</feature>
<organism evidence="18">
    <name type="scientific">Spathaspora passalidarum (strain NRRL Y-27907 / 11-Y1)</name>
    <dbReference type="NCBI Taxonomy" id="619300"/>
    <lineage>
        <taxon>Eukaryota</taxon>
        <taxon>Fungi</taxon>
        <taxon>Dikarya</taxon>
        <taxon>Ascomycota</taxon>
        <taxon>Saccharomycotina</taxon>
        <taxon>Pichiomycetes</taxon>
        <taxon>Debaryomycetaceae</taxon>
        <taxon>Spathaspora</taxon>
    </lineage>
</organism>
<dbReference type="KEGG" id="spaa:SPAPADRAFT_146978"/>
<name>G3AE46_SPAPN</name>
<evidence type="ECO:0000256" key="8">
    <source>
        <dbReference type="ARBA" id="ARBA00023136"/>
    </source>
</evidence>
<gene>
    <name evidence="17" type="primary">CWH41</name>
    <name evidence="17" type="ORF">SPAPADRAFT_146978</name>
</gene>
<proteinExistence type="inferred from homology"/>
<dbReference type="GO" id="GO:0006491">
    <property type="term" value="P:N-glycan processing"/>
    <property type="evidence" value="ECO:0007669"/>
    <property type="project" value="EnsemblFungi"/>
</dbReference>
<evidence type="ECO:0000256" key="11">
    <source>
        <dbReference type="ARBA" id="ARBA00038888"/>
    </source>
</evidence>
<accession>G3AE46</accession>
<evidence type="ECO:0000256" key="6">
    <source>
        <dbReference type="ARBA" id="ARBA00022968"/>
    </source>
</evidence>
<keyword evidence="8" id="KW-0472">Membrane</keyword>
<evidence type="ECO:0000256" key="12">
    <source>
        <dbReference type="RuleBase" id="RU368089"/>
    </source>
</evidence>
<keyword evidence="7" id="KW-1133">Transmembrane helix</keyword>
<keyword evidence="3" id="KW-0812">Transmembrane</keyword>
<feature type="signal peptide" evidence="14">
    <location>
        <begin position="1"/>
        <end position="16"/>
    </location>
</feature>
<evidence type="ECO:0000256" key="14">
    <source>
        <dbReference type="SAM" id="SignalP"/>
    </source>
</evidence>
<keyword evidence="6" id="KW-0735">Signal-anchor</keyword>
<comment type="function">
    <text evidence="12">Cleaves the distal alpha 1,2-linked glucose residue from the Glc(3)Man(9)GlcNAc(2) oligosaccharide precursor.</text>
</comment>
<dbReference type="InterPro" id="IPR031631">
    <property type="entry name" value="Glyco_hydro_63N"/>
</dbReference>
<keyword evidence="9 13" id="KW-0325">Glycoprotein</keyword>
<dbReference type="InterPro" id="IPR031335">
    <property type="entry name" value="Glyco_hydro_63_C"/>
</dbReference>
<evidence type="ECO:0000313" key="18">
    <source>
        <dbReference type="Proteomes" id="UP000000709"/>
    </source>
</evidence>
<comment type="pathway">
    <text evidence="13">Glycan metabolism; N-glycan degradation.</text>
</comment>
<evidence type="ECO:0000256" key="9">
    <source>
        <dbReference type="ARBA" id="ARBA00023180"/>
    </source>
</evidence>
<evidence type="ECO:0000256" key="5">
    <source>
        <dbReference type="ARBA" id="ARBA00022824"/>
    </source>
</evidence>
<evidence type="ECO:0000256" key="13">
    <source>
        <dbReference type="RuleBase" id="RU369107"/>
    </source>
</evidence>
<dbReference type="STRING" id="619300.G3AE46"/>
<evidence type="ECO:0000256" key="4">
    <source>
        <dbReference type="ARBA" id="ARBA00022801"/>
    </source>
</evidence>
<dbReference type="InterPro" id="IPR004888">
    <property type="entry name" value="Glycoside_hydrolase_63"/>
</dbReference>
<feature type="domain" description="Glycosyl hydrolase family 63 N-terminal" evidence="16">
    <location>
        <begin position="50"/>
        <end position="273"/>
    </location>
</feature>
<dbReference type="InterPro" id="IPR012341">
    <property type="entry name" value="6hp_glycosidase-like_sf"/>
</dbReference>
<dbReference type="PANTHER" id="PTHR10412:SF11">
    <property type="entry name" value="MANNOSYL-OLIGOSACCHARIDE GLUCOSIDASE"/>
    <property type="match status" value="1"/>
</dbReference>
<dbReference type="InterPro" id="IPR038518">
    <property type="entry name" value="Glyco_hydro_63N_sf"/>
</dbReference>
<dbReference type="InterPro" id="IPR008928">
    <property type="entry name" value="6-hairpin_glycosidase_sf"/>
</dbReference>
<sequence length="812" mass="93292">MNFFLSLLLSLLVVQATQFDIYADKFPQDQTHDPDNTDLSTYYGHLNNASLLWGPYRSSLYFGVRPRLPRSLLSGLMWFSVNDYSSVGKIRHFYQQHDQLKKANWVKYDPRYGGRQVIDDDEFHVTITIDFVKSEDGLSWGVHVSSVPHPGHEKDNISFVWYSGLEGETNTKNEFDTAERSGYLRLDNSKNVNGYEGTVKLVGISEELGAFTLEVTDGPSTNVHPKGDPTIHPELDPRKAHYLSLSVPDDNVWKARDIFMTLLQESIQELSGDRPLEGIPPENLFIIRDLQGFEGNVHFLQKIYQGKCEFDVLFNNAVTPDQITSENLPALVHTTLEKVDKKFETKFLLKPPFTSSKHHEFAQEIVSGLLGGASYFYGDQLVDRETSLDDEEFKLVGKLEGPSELFTLVPSRPFFPRGFLWDEGFHLLPLLNYDSDLVLEIVKSWFNQIDDNGWIAREQIIGPESRSRVPTEFQVQSPEIVNPPTLTLVLIHLLNHVSPYDDIEQPLEVGEVKDKLGSFILHHPEVLTNYTRQVYPQLKKHLNMFRHSQAGSIDEFDRGTNKEAYRWRGRTVTHCLASGLDDYPRAEDVDVGELNVDLLSWIGVMTKSLRIMATLLNHTSDVTQYTQIEQDIVSNLDKLHWSDEHNCYCDVTIDDDDEDIHVCHKGYISLFPFITHLLSSSDTEKLTHIIDLITTELWTPFGIRSLSNLDSEYKTGENYWRSPIWININYLILESIQHYHGLTYSPELKEKLAKAYKELRVNVVTNVYNEWKNTGFVWEQYDDETGKHKGAKNFLGWTSLVLVMMNMPEELK</sequence>
<dbReference type="eggNOG" id="KOG2161">
    <property type="taxonomic scope" value="Eukaryota"/>
</dbReference>
<evidence type="ECO:0000259" key="15">
    <source>
        <dbReference type="Pfam" id="PF03200"/>
    </source>
</evidence>
<dbReference type="GO" id="GO:0004573">
    <property type="term" value="F:Glc3Man9GlcNAc2 oligosaccharide glucosidase activity"/>
    <property type="evidence" value="ECO:0007669"/>
    <property type="project" value="UniProtKB-UniRule"/>
</dbReference>
<keyword evidence="14" id="KW-0732">Signal</keyword>
<comment type="catalytic activity">
    <reaction evidence="12">
        <text>N(4)-(alpha-D-Glc-(1-&gt;2)-alpha-D-Glc-(1-&gt;3)-alpha-D-Glc-(1-&gt;3)-alpha-D-Man-(1-&gt;2)-alpha-D-Man-(1-&gt;2)-alpha-D-Man-(1-&gt;3)-[alpha-D-Man-(1-&gt;2)-alpha-D-Man-(1-&gt;3)-[alpha-D-Man-(1-&gt;2)-alpha-D-Man-(1-&gt;6)]-alpha-D-Man-(1-&gt;6)]-beta-D-Man-(1-&gt;4)-beta-D-GlcNAc-(1-&gt;4)-beta-D-GlcNAc)-L-asparaginyl-[protein] + H2O = N(4)-(alpha-D-Glc-(1-&gt;3)-alpha-D-Glc-(1-&gt;3)-alpha-D-Man-(1-&gt;2)-alpha-D-Man-(1-&gt;2)-alpha-D-Man-(1-&gt;3)-[alpha-D-Man-(1-&gt;2)-alpha-D-Man-(1-&gt;3)-[alpha-D-Man-(1-&gt;2)-alpha-D-Man-(1-&gt;6)]-alpha-D-Man-(1-&gt;6)]-beta-D-Man-(1-&gt;4)-beta-D-GlcNAc-(1-&gt;4)-beta-D-GlcNAc)-L-asparaginyl-[protein] + beta-D-glucose</text>
        <dbReference type="Rhea" id="RHEA:55988"/>
        <dbReference type="Rhea" id="RHEA-COMP:12806"/>
        <dbReference type="Rhea" id="RHEA-COMP:14355"/>
        <dbReference type="ChEBI" id="CHEBI:15377"/>
        <dbReference type="ChEBI" id="CHEBI:15903"/>
        <dbReference type="ChEBI" id="CHEBI:59082"/>
        <dbReference type="ChEBI" id="CHEBI:132537"/>
        <dbReference type="EC" id="3.2.1.106"/>
    </reaction>
</comment>
<evidence type="ECO:0000256" key="2">
    <source>
        <dbReference type="ARBA" id="ARBA00010833"/>
    </source>
</evidence>
<dbReference type="Pfam" id="PF03200">
    <property type="entry name" value="Glyco_hydro_63"/>
    <property type="match status" value="1"/>
</dbReference>
<dbReference type="OrthoDB" id="410058at2759"/>
<dbReference type="Proteomes" id="UP000000709">
    <property type="component" value="Unassembled WGS sequence"/>
</dbReference>
<dbReference type="Gene3D" id="1.50.10.10">
    <property type="match status" value="1"/>
</dbReference>
<evidence type="ECO:0000256" key="3">
    <source>
        <dbReference type="ARBA" id="ARBA00022692"/>
    </source>
</evidence>
<comment type="subcellular location">
    <subcellularLocation>
        <location evidence="1 12">Endoplasmic reticulum membrane</location>
        <topology evidence="1 12">Single-pass type II membrane protein</topology>
    </subcellularLocation>
</comment>
<evidence type="ECO:0000259" key="16">
    <source>
        <dbReference type="Pfam" id="PF16923"/>
    </source>
</evidence>
<keyword evidence="5 12" id="KW-0256">Endoplasmic reticulum</keyword>
<keyword evidence="4 12" id="KW-0378">Hydrolase</keyword>
<dbReference type="GO" id="GO:0070880">
    <property type="term" value="P:fungal-type cell wall beta-glucan biosynthetic process"/>
    <property type="evidence" value="ECO:0007669"/>
    <property type="project" value="EnsemblFungi"/>
</dbReference>
<protein>
    <recommendedName>
        <fullName evidence="11 12">Mannosyl-oligosaccharide glucosidase</fullName>
        <ecNumber evidence="11 12">3.2.1.106</ecNumber>
    </recommendedName>
    <alternativeName>
        <fullName evidence="13">Glucosidase I</fullName>
    </alternativeName>
</protein>
<dbReference type="SUPFAM" id="SSF48208">
    <property type="entry name" value="Six-hairpin glycosidases"/>
    <property type="match status" value="1"/>
</dbReference>
<dbReference type="InParanoid" id="G3AE46"/>
<dbReference type="GeneID" id="18870738"/>
<dbReference type="Gene3D" id="2.70.98.110">
    <property type="entry name" value="Glycosyl hydrolase family 63, N-terminal domain"/>
    <property type="match status" value="1"/>
</dbReference>
<dbReference type="AlphaFoldDB" id="G3AE46"/>
<reference evidence="17 18" key="1">
    <citation type="journal article" date="2011" name="Proc. Natl. Acad. Sci. U.S.A.">
        <title>Comparative genomics of xylose-fermenting fungi for enhanced biofuel production.</title>
        <authorList>
            <person name="Wohlbach D.J."/>
            <person name="Kuo A."/>
            <person name="Sato T.K."/>
            <person name="Potts K.M."/>
            <person name="Salamov A.A."/>
            <person name="LaButti K.M."/>
            <person name="Sun H."/>
            <person name="Clum A."/>
            <person name="Pangilinan J.L."/>
            <person name="Lindquist E.A."/>
            <person name="Lucas S."/>
            <person name="Lapidus A."/>
            <person name="Jin M."/>
            <person name="Gunawan C."/>
            <person name="Balan V."/>
            <person name="Dale B.E."/>
            <person name="Jeffries T.W."/>
            <person name="Zinkel R."/>
            <person name="Barry K.W."/>
            <person name="Grigoriev I.V."/>
            <person name="Gasch A.P."/>
        </authorList>
    </citation>
    <scope>NUCLEOTIDE SEQUENCE [LARGE SCALE GENOMIC DNA]</scope>
    <source>
        <strain evidence="18">NRRL Y-27907 / 11-Y1</strain>
    </source>
</reference>
<dbReference type="HOGENOM" id="CLU_007380_1_0_1"/>
<dbReference type="RefSeq" id="XP_007372992.1">
    <property type="nucleotide sequence ID" value="XM_007372930.1"/>
</dbReference>
<dbReference type="GO" id="GO:0009311">
    <property type="term" value="P:oligosaccharide metabolic process"/>
    <property type="evidence" value="ECO:0007669"/>
    <property type="project" value="UniProtKB-UniRule"/>
</dbReference>
<evidence type="ECO:0000256" key="7">
    <source>
        <dbReference type="ARBA" id="ARBA00022989"/>
    </source>
</evidence>
<keyword evidence="10 12" id="KW-0326">Glycosidase</keyword>
<evidence type="ECO:0000256" key="1">
    <source>
        <dbReference type="ARBA" id="ARBA00004648"/>
    </source>
</evidence>
<evidence type="ECO:0000256" key="10">
    <source>
        <dbReference type="ARBA" id="ARBA00023295"/>
    </source>
</evidence>
<keyword evidence="18" id="KW-1185">Reference proteome</keyword>
<dbReference type="PANTHER" id="PTHR10412">
    <property type="entry name" value="MANNOSYL-OLIGOSACCHARIDE GLUCOSIDASE"/>
    <property type="match status" value="1"/>
</dbReference>
<dbReference type="FunCoup" id="G3AE46">
    <property type="interactions" value="606"/>
</dbReference>
<evidence type="ECO:0000313" key="17">
    <source>
        <dbReference type="EMBL" id="EGW35580.1"/>
    </source>
</evidence>
<dbReference type="EMBL" id="GL996499">
    <property type="protein sequence ID" value="EGW35580.1"/>
    <property type="molecule type" value="Genomic_DNA"/>
</dbReference>